<dbReference type="GO" id="GO:0005524">
    <property type="term" value="F:ATP binding"/>
    <property type="evidence" value="ECO:0007669"/>
    <property type="project" value="InterPro"/>
</dbReference>
<dbReference type="Gene3D" id="1.10.510.10">
    <property type="entry name" value="Transferase(Phosphotransferase) domain 1"/>
    <property type="match status" value="1"/>
</dbReference>
<dbReference type="Proteomes" id="UP000518752">
    <property type="component" value="Unassembled WGS sequence"/>
</dbReference>
<keyword evidence="4" id="KW-1185">Reference proteome</keyword>
<sequence>MFTPLSQTPSFQTPPQIIAKPEYLFIFENLVLPQLQSFDPSCQDLSELTIYTDLYKITLHAFFTLYNQRKAGSYKAINLDGSSAFKLGPEDALPDVTLVVFRPPASTQVNSIAEPFFRMEPSLALQQPALSPSSSPLYPSFIRVRSGSGFCYDDLALNHVEHVPTNDLSHPLVPSHVQAIWKLLSRPRNVTSEVAAQLTTRQQLDKLKTKLTKHNAGPQDSLDDLFTVLQAHESRDVKFTQEPIVDLELDHYGHIIKYSGLRSRRGPFSVKFSLETSLMYFFFANLMMYIEEHMPEYDVVEAYQTMLIAKLVIEKLDEVMDILRFAPYYPKSDIGIWSRGSIWPGLLAEFHSGNLSTIQVIRSPDHIRMFLQGASLVRMMNIAQRDAPGGMGESLIKTSVLPLIYVTKDWSRATVYLLFEVGLKVYYLQRTYNIVASLSSRLRFARDLYNILDHIKNNTPSDELKEKLRLLEKVLRSVKTAAKRVDTEEDKKRKSANEENKSADKGAKQARNNASGEDVEEECLNEAFRLGYNLRVVSSVLLVGQGPRGNKVVAKRVQPGSEELKIHLKLQYLEDSHKFVLPIIQRFDLPLEGPTTSTYLVFSRWIPVTDIQKLMLKSYEIVAACSALARGVEFLHNNLIAHLDLKPDNLILQRSTSGRIQLRIIDFSVSTMLSNKEEKRSAFQGTMGFMAPEVAECEADPSLLYLPLKADLYSCGRVFLFFAWCITSKHEFHKVLDWGNKLIAQAPNARPELANLPDLLVDSVVMYNLHVSPTANHSLVEPNSLNNQGLDPPPNIPVLPWNFRSLEASAADMFTTSYSLQISSPTAKCTYHLSPFPAC</sequence>
<dbReference type="GO" id="GO:0044773">
    <property type="term" value="P:mitotic DNA damage checkpoint signaling"/>
    <property type="evidence" value="ECO:0007669"/>
    <property type="project" value="TreeGrafter"/>
</dbReference>
<feature type="domain" description="Protein kinase" evidence="2">
    <location>
        <begin position="449"/>
        <end position="784"/>
    </location>
</feature>
<dbReference type="PANTHER" id="PTHR44167:SF24">
    <property type="entry name" value="SERINE_THREONINE-PROTEIN KINASE CHK2"/>
    <property type="match status" value="1"/>
</dbReference>
<evidence type="ECO:0000259" key="2">
    <source>
        <dbReference type="PROSITE" id="PS50011"/>
    </source>
</evidence>
<gene>
    <name evidence="3" type="ORF">D9757_014880</name>
</gene>
<name>A0A8H5FNH6_9AGAR</name>
<dbReference type="PROSITE" id="PS00108">
    <property type="entry name" value="PROTEIN_KINASE_ST"/>
    <property type="match status" value="1"/>
</dbReference>
<dbReference type="AlphaFoldDB" id="A0A8H5FNH6"/>
<dbReference type="EMBL" id="JAACJN010000438">
    <property type="protein sequence ID" value="KAF5343705.1"/>
    <property type="molecule type" value="Genomic_DNA"/>
</dbReference>
<organism evidence="3 4">
    <name type="scientific">Collybiopsis confluens</name>
    <dbReference type="NCBI Taxonomy" id="2823264"/>
    <lineage>
        <taxon>Eukaryota</taxon>
        <taxon>Fungi</taxon>
        <taxon>Dikarya</taxon>
        <taxon>Basidiomycota</taxon>
        <taxon>Agaricomycotina</taxon>
        <taxon>Agaricomycetes</taxon>
        <taxon>Agaricomycetidae</taxon>
        <taxon>Agaricales</taxon>
        <taxon>Marasmiineae</taxon>
        <taxon>Omphalotaceae</taxon>
        <taxon>Collybiopsis</taxon>
    </lineage>
</organism>
<dbReference type="OrthoDB" id="10260894at2759"/>
<reference evidence="3 4" key="1">
    <citation type="journal article" date="2020" name="ISME J.">
        <title>Uncovering the hidden diversity of litter-decomposition mechanisms in mushroom-forming fungi.</title>
        <authorList>
            <person name="Floudas D."/>
            <person name="Bentzer J."/>
            <person name="Ahren D."/>
            <person name="Johansson T."/>
            <person name="Persson P."/>
            <person name="Tunlid A."/>
        </authorList>
    </citation>
    <scope>NUCLEOTIDE SEQUENCE [LARGE SCALE GENOMIC DNA]</scope>
    <source>
        <strain evidence="3 4">CBS 406.79</strain>
    </source>
</reference>
<dbReference type="InterPro" id="IPR000719">
    <property type="entry name" value="Prot_kinase_dom"/>
</dbReference>
<dbReference type="InterPro" id="IPR008271">
    <property type="entry name" value="Ser/Thr_kinase_AS"/>
</dbReference>
<dbReference type="PROSITE" id="PS50011">
    <property type="entry name" value="PROTEIN_KINASE_DOM"/>
    <property type="match status" value="1"/>
</dbReference>
<dbReference type="PANTHER" id="PTHR44167">
    <property type="entry name" value="OVARIAN-SPECIFIC SERINE/THREONINE-PROTEIN KINASE LOK-RELATED"/>
    <property type="match status" value="1"/>
</dbReference>
<dbReference type="GO" id="GO:0005634">
    <property type="term" value="C:nucleus"/>
    <property type="evidence" value="ECO:0007669"/>
    <property type="project" value="TreeGrafter"/>
</dbReference>
<dbReference type="InterPro" id="IPR011009">
    <property type="entry name" value="Kinase-like_dom_sf"/>
</dbReference>
<feature type="region of interest" description="Disordered" evidence="1">
    <location>
        <begin position="485"/>
        <end position="517"/>
    </location>
</feature>
<dbReference type="SUPFAM" id="SSF56112">
    <property type="entry name" value="Protein kinase-like (PK-like)"/>
    <property type="match status" value="1"/>
</dbReference>
<dbReference type="GO" id="GO:0004674">
    <property type="term" value="F:protein serine/threonine kinase activity"/>
    <property type="evidence" value="ECO:0007669"/>
    <property type="project" value="TreeGrafter"/>
</dbReference>
<dbReference type="Pfam" id="PF00069">
    <property type="entry name" value="Pkinase"/>
    <property type="match status" value="1"/>
</dbReference>
<proteinExistence type="predicted"/>
<protein>
    <recommendedName>
        <fullName evidence="2">Protein kinase domain-containing protein</fullName>
    </recommendedName>
</protein>
<comment type="caution">
    <text evidence="3">The sequence shown here is derived from an EMBL/GenBank/DDBJ whole genome shotgun (WGS) entry which is preliminary data.</text>
</comment>
<evidence type="ECO:0000313" key="4">
    <source>
        <dbReference type="Proteomes" id="UP000518752"/>
    </source>
</evidence>
<accession>A0A8H5FNH6</accession>
<evidence type="ECO:0000256" key="1">
    <source>
        <dbReference type="SAM" id="MobiDB-lite"/>
    </source>
</evidence>
<evidence type="ECO:0000313" key="3">
    <source>
        <dbReference type="EMBL" id="KAF5343705.1"/>
    </source>
</evidence>
<feature type="compositionally biased region" description="Basic and acidic residues" evidence="1">
    <location>
        <begin position="485"/>
        <end position="507"/>
    </location>
</feature>
<dbReference type="SMART" id="SM00220">
    <property type="entry name" value="S_TKc"/>
    <property type="match status" value="1"/>
</dbReference>